<reference evidence="1 2" key="1">
    <citation type="journal article" date="2018" name="ACS Chem. Biol.">
        <title>Ketoreductase domain dysfunction expands chemodiversity: malyngamide biosynthesis in the cyanobacterium Okeania hirsuta.</title>
        <authorList>
            <person name="Moss N.A."/>
            <person name="Leao T."/>
            <person name="Rankin M."/>
            <person name="McCullough T.M."/>
            <person name="Qu P."/>
            <person name="Korobeynikov A."/>
            <person name="Smith J.L."/>
            <person name="Gerwick L."/>
            <person name="Gerwick W.H."/>
        </authorList>
    </citation>
    <scope>NUCLEOTIDE SEQUENCE [LARGE SCALE GENOMIC DNA]</scope>
    <source>
        <strain evidence="1 2">PAB10Feb10-1</strain>
    </source>
</reference>
<name>A0A3N6QJ54_9CYAN</name>
<keyword evidence="2" id="KW-1185">Reference proteome</keyword>
<accession>A0A3N6QJ54</accession>
<protein>
    <submittedName>
        <fullName evidence="1">Uncharacterized protein</fullName>
    </submittedName>
</protein>
<organism evidence="1 2">
    <name type="scientific">Okeania hirsuta</name>
    <dbReference type="NCBI Taxonomy" id="1458930"/>
    <lineage>
        <taxon>Bacteria</taxon>
        <taxon>Bacillati</taxon>
        <taxon>Cyanobacteriota</taxon>
        <taxon>Cyanophyceae</taxon>
        <taxon>Oscillatoriophycideae</taxon>
        <taxon>Oscillatoriales</taxon>
        <taxon>Microcoleaceae</taxon>
        <taxon>Okeania</taxon>
    </lineage>
</organism>
<evidence type="ECO:0000313" key="2">
    <source>
        <dbReference type="Proteomes" id="UP000269154"/>
    </source>
</evidence>
<comment type="caution">
    <text evidence="1">The sequence shown here is derived from an EMBL/GenBank/DDBJ whole genome shotgun (WGS) entry which is preliminary data.</text>
</comment>
<gene>
    <name evidence="1" type="ORF">D5R40_14710</name>
</gene>
<dbReference type="EMBL" id="RCBY01000074">
    <property type="protein sequence ID" value="RQH42286.1"/>
    <property type="molecule type" value="Genomic_DNA"/>
</dbReference>
<proteinExistence type="predicted"/>
<dbReference type="AlphaFoldDB" id="A0A3N6QJ54"/>
<evidence type="ECO:0000313" key="1">
    <source>
        <dbReference type="EMBL" id="RQH42286.1"/>
    </source>
</evidence>
<sequence>MNTEPKPMYEWRDINWRKLDKFTEYSGINPKDSCKNNLNSFFDRSYISQFIPDKICTTYFYMAPKFEIKIYN</sequence>
<dbReference type="Proteomes" id="UP000269154">
    <property type="component" value="Unassembled WGS sequence"/>
</dbReference>